<evidence type="ECO:0000256" key="1">
    <source>
        <dbReference type="ARBA" id="ARBA00006754"/>
    </source>
</evidence>
<dbReference type="InterPro" id="IPR025751">
    <property type="entry name" value="RsbRD_N_dom"/>
</dbReference>
<comment type="similarity">
    <text evidence="1">Belongs to the CdaR family.</text>
</comment>
<reference evidence="5 6" key="1">
    <citation type="submission" date="2022-06" db="EMBL/GenBank/DDBJ databases">
        <title>Mycolicibacterium sp. CAU 1645 isolated from seawater.</title>
        <authorList>
            <person name="Kim W."/>
        </authorList>
    </citation>
    <scope>NUCLEOTIDE SEQUENCE [LARGE SCALE GENOMIC DNA]</scope>
    <source>
        <strain evidence="5 6">CAU 1645</strain>
    </source>
</reference>
<dbReference type="PANTHER" id="PTHR33744:SF1">
    <property type="entry name" value="DNA-BINDING TRANSCRIPTIONAL ACTIVATOR ADER"/>
    <property type="match status" value="1"/>
</dbReference>
<feature type="domain" description="RsbT co-antagonist protein RsbRD N-terminal" evidence="3">
    <location>
        <begin position="33"/>
        <end position="171"/>
    </location>
</feature>
<dbReference type="PANTHER" id="PTHR33744">
    <property type="entry name" value="CARBOHYDRATE DIACID REGULATOR"/>
    <property type="match status" value="1"/>
</dbReference>
<accession>A0ABT1LW93</accession>
<dbReference type="Pfam" id="PF14361">
    <property type="entry name" value="RsbRD_N"/>
    <property type="match status" value="1"/>
</dbReference>
<dbReference type="Proteomes" id="UP001651690">
    <property type="component" value="Unassembled WGS sequence"/>
</dbReference>
<dbReference type="InterPro" id="IPR051448">
    <property type="entry name" value="CdaR-like_regulators"/>
</dbReference>
<dbReference type="RefSeq" id="WP_255058122.1">
    <property type="nucleotide sequence ID" value="NZ_JANDBD010000001.1"/>
</dbReference>
<feature type="domain" description="CdaR GGDEF-like" evidence="4">
    <location>
        <begin position="182"/>
        <end position="300"/>
    </location>
</feature>
<gene>
    <name evidence="5" type="ORF">NM203_03010</name>
</gene>
<dbReference type="InterPro" id="IPR041522">
    <property type="entry name" value="CdaR_GGDEF"/>
</dbReference>
<evidence type="ECO:0000313" key="6">
    <source>
        <dbReference type="Proteomes" id="UP001651690"/>
    </source>
</evidence>
<protein>
    <submittedName>
        <fullName evidence="5">Helix-turn-helix domain-containing protein</fullName>
    </submittedName>
</protein>
<evidence type="ECO:0000259" key="2">
    <source>
        <dbReference type="Pfam" id="PF13556"/>
    </source>
</evidence>
<dbReference type="EMBL" id="JANDBD010000001">
    <property type="protein sequence ID" value="MCP9271153.1"/>
    <property type="molecule type" value="Genomic_DNA"/>
</dbReference>
<sequence length="430" mass="47246">MTDSAQPHQALTDHIAQVLGGLGEKLRDLPTSIFGLLSAEVTELSGDGQLEDLLNETVSANVETWFTALRHDIPIDMVEPPAAALEHARRMAQRAVPANFLLRAYRLGHQQGLRFVIGEIRRSGLPADTKLDLYEHITRVSFGYIDWVSEQVLSTYQDEYAVWEEDRRSARTQIVRDVLGGATVDVAAVSEAIRYPLGALHVAVVFWWDDPQGGDRTQTDTARAILRRAADAVGAYSTLYISVDSVLSWAWIAVADQQSAVRIRWSMESHQSAVRVAAGAPLTGTDGFRRSHSQAKGARDLAIATKNTDAQFISATDAGVALCSLLLTDFEAMRAFVSDTLGPLANRSVADRRLRETTAAFLRLGSSFKAAAEELHLHANTVRYRIERAIERRGSNFRDDRLDVEVALLLCELIGSPVLRSDTSGPADIE</sequence>
<keyword evidence="6" id="KW-1185">Reference proteome</keyword>
<evidence type="ECO:0000259" key="4">
    <source>
        <dbReference type="Pfam" id="PF17853"/>
    </source>
</evidence>
<evidence type="ECO:0000313" key="5">
    <source>
        <dbReference type="EMBL" id="MCP9271153.1"/>
    </source>
</evidence>
<dbReference type="InterPro" id="IPR042070">
    <property type="entry name" value="PucR_C-HTH_sf"/>
</dbReference>
<dbReference type="InterPro" id="IPR025736">
    <property type="entry name" value="PucR_C-HTH_dom"/>
</dbReference>
<name>A0ABT1LW93_9MYCO</name>
<evidence type="ECO:0000259" key="3">
    <source>
        <dbReference type="Pfam" id="PF14361"/>
    </source>
</evidence>
<dbReference type="Pfam" id="PF17853">
    <property type="entry name" value="GGDEF_2"/>
    <property type="match status" value="1"/>
</dbReference>
<organism evidence="5 6">
    <name type="scientific">Mycolicibacterium arenosum</name>
    <dbReference type="NCBI Taxonomy" id="2952157"/>
    <lineage>
        <taxon>Bacteria</taxon>
        <taxon>Bacillati</taxon>
        <taxon>Actinomycetota</taxon>
        <taxon>Actinomycetes</taxon>
        <taxon>Mycobacteriales</taxon>
        <taxon>Mycobacteriaceae</taxon>
        <taxon>Mycolicibacterium</taxon>
    </lineage>
</organism>
<dbReference type="Pfam" id="PF13556">
    <property type="entry name" value="HTH_30"/>
    <property type="match status" value="1"/>
</dbReference>
<dbReference type="Gene3D" id="1.10.10.2840">
    <property type="entry name" value="PucR C-terminal helix-turn-helix domain"/>
    <property type="match status" value="1"/>
</dbReference>
<proteinExistence type="inferred from homology"/>
<feature type="domain" description="PucR C-terminal helix-turn-helix" evidence="2">
    <location>
        <begin position="354"/>
        <end position="409"/>
    </location>
</feature>
<comment type="caution">
    <text evidence="5">The sequence shown here is derived from an EMBL/GenBank/DDBJ whole genome shotgun (WGS) entry which is preliminary data.</text>
</comment>